<gene>
    <name evidence="1" type="ORF">EVB68_073</name>
</gene>
<organism evidence="1 2">
    <name type="scientific">Rhizobium phage RHph_Y2_6</name>
    <dbReference type="NCBI Taxonomy" id="2509576"/>
    <lineage>
        <taxon>Viruses</taxon>
        <taxon>Duplodnaviria</taxon>
        <taxon>Heunggongvirae</taxon>
        <taxon>Uroviricota</taxon>
        <taxon>Caudoviricetes</taxon>
        <taxon>Schitoviridae</taxon>
        <taxon>Demetervirinae</taxon>
        <taxon>Acanvirus</taxon>
        <taxon>Acanvirus Y26</taxon>
    </lineage>
</organism>
<dbReference type="Pfam" id="PF06442">
    <property type="entry name" value="DHFR_2"/>
    <property type="match status" value="1"/>
</dbReference>
<dbReference type="InterPro" id="IPR023408">
    <property type="entry name" value="MscS_beta-dom_sf"/>
</dbReference>
<dbReference type="GO" id="GO:0009410">
    <property type="term" value="P:response to xenobiotic stimulus"/>
    <property type="evidence" value="ECO:0007669"/>
    <property type="project" value="InterPro"/>
</dbReference>
<dbReference type="GO" id="GO:0004146">
    <property type="term" value="F:dihydrofolate reductase activity"/>
    <property type="evidence" value="ECO:0007669"/>
    <property type="project" value="UniProtKB-EC"/>
</dbReference>
<dbReference type="EMBL" id="MN988497">
    <property type="protein sequence ID" value="QIG68810.1"/>
    <property type="molecule type" value="Genomic_DNA"/>
</dbReference>
<protein>
    <submittedName>
        <fullName evidence="1">Dihydrofolate reductase protein</fullName>
        <ecNumber evidence="1">1.5.1.3</ecNumber>
    </submittedName>
</protein>
<dbReference type="SUPFAM" id="SSF50090">
    <property type="entry name" value="Electron transport accessory proteins"/>
    <property type="match status" value="1"/>
</dbReference>
<dbReference type="InterPro" id="IPR009159">
    <property type="entry name" value="Dhfr_type_II"/>
</dbReference>
<dbReference type="Proteomes" id="UP000656384">
    <property type="component" value="Segment"/>
</dbReference>
<keyword evidence="2" id="KW-1185">Reference proteome</keyword>
<evidence type="ECO:0000313" key="1">
    <source>
        <dbReference type="EMBL" id="QIG68810.1"/>
    </source>
</evidence>
<dbReference type="InterPro" id="IPR008990">
    <property type="entry name" value="Elect_transpt_acc-like_dom_sf"/>
</dbReference>
<dbReference type="Gene3D" id="2.30.30.60">
    <property type="match status" value="1"/>
</dbReference>
<name>A0A7S5QZK4_9CAUD</name>
<proteinExistence type="predicted"/>
<dbReference type="EC" id="1.5.1.3" evidence="1"/>
<keyword evidence="1" id="KW-0560">Oxidoreductase</keyword>
<accession>A0A7S5QZK4</accession>
<evidence type="ECO:0000313" key="2">
    <source>
        <dbReference type="Proteomes" id="UP000656384"/>
    </source>
</evidence>
<sequence>MITVRSVAFATENPPYEIGDWVHKKSGSYWEGRIVGYYSTRQTHEGYCVQLLGMENGPVQIYPRSALNLGRPQVEQLQISYPLTGPDLAKD</sequence>
<reference evidence="1" key="1">
    <citation type="submission" date="2020-01" db="EMBL/GenBank/DDBJ databases">
        <title>Patterns of diversity and host range of bacteriophage communities associated with bean-nodulatin bacteria.</title>
        <authorList>
            <person name="Vann Cauwenberghe J."/>
            <person name="Santamaria R.I."/>
            <person name="Bustos P."/>
            <person name="Juarez S."/>
            <person name="Gonzalez V."/>
        </authorList>
    </citation>
    <scope>NUCLEOTIDE SEQUENCE</scope>
</reference>